<evidence type="ECO:0000256" key="1">
    <source>
        <dbReference type="SAM" id="MobiDB-lite"/>
    </source>
</evidence>
<feature type="compositionally biased region" description="Basic and acidic residues" evidence="1">
    <location>
        <begin position="71"/>
        <end position="89"/>
    </location>
</feature>
<feature type="compositionally biased region" description="Basic and acidic residues" evidence="1">
    <location>
        <begin position="159"/>
        <end position="171"/>
    </location>
</feature>
<feature type="compositionally biased region" description="Low complexity" evidence="1">
    <location>
        <begin position="244"/>
        <end position="263"/>
    </location>
</feature>
<feature type="region of interest" description="Disordered" evidence="1">
    <location>
        <begin position="1"/>
        <end position="46"/>
    </location>
</feature>
<sequence>MRPGDRGHRRAPGLEARALREDRAAHRAARDPGVEHLGPVDHRAVGAAAREPEAALLRHPLLQPAALHAAGRADPDADHRSAVSRPARDLRHHHARQGRGARQGHAELHRQPRRHRRHALDHDRGRALRPALRPRRRPDRQEARPRQLGHLPHRGRGGSRHDGPRHPHDAGPARPGPRQRPLPPELRHARRAGHADRAGRAGPEGRRGLLQEGRPGHPAPGSRQGRLRRVGRQGRADHRPHPQESPGRAAQAAARVEQSAGAVPVGDPAQRLPLCGGAPGRDRRLGARGRSGDALGLRHAAGPVRAVAGRRLAAGRRLGEGGHRRRQDAVERAAARLGLRRPHRRAHARGLVVGGAGHVPASPGASGLPAPAFPRDRRRRERRAGAQERHRGLPQRGGARLDARRRGADRQHRLQAAPDQPDRHRRPAQSGGAGRGELSGPGDLVAGRRVLGRRQPRSPDAGLHEGRRQGHRARGEEAAGPDAAHPLRRRAGGGGDARAGAGRRL</sequence>
<gene>
    <name evidence="2" type="ORF">X805_29860</name>
</gene>
<feature type="region of interest" description="Disordered" evidence="1">
    <location>
        <begin position="67"/>
        <end position="291"/>
    </location>
</feature>
<accession>A0A059KJM5</accession>
<feature type="compositionally biased region" description="Basic and acidic residues" evidence="1">
    <location>
        <begin position="17"/>
        <end position="44"/>
    </location>
</feature>
<dbReference type="AlphaFoldDB" id="A0A059KJM5"/>
<keyword evidence="3" id="KW-1185">Reference proteome</keyword>
<feature type="compositionally biased region" description="Basic residues" evidence="1">
    <location>
        <begin position="90"/>
        <end position="99"/>
    </location>
</feature>
<feature type="region of interest" description="Disordered" evidence="1">
    <location>
        <begin position="354"/>
        <end position="505"/>
    </location>
</feature>
<evidence type="ECO:0000313" key="3">
    <source>
        <dbReference type="Proteomes" id="UP000026714"/>
    </source>
</evidence>
<protein>
    <submittedName>
        <fullName evidence="2">Uncharacterized protein</fullName>
    </submittedName>
</protein>
<name>A0A059KJM5_9BURK</name>
<feature type="compositionally biased region" description="Basic and acidic residues" evidence="1">
    <location>
        <begin position="193"/>
        <end position="209"/>
    </location>
</feature>
<feature type="compositionally biased region" description="Basic and acidic residues" evidence="1">
    <location>
        <begin position="399"/>
        <end position="412"/>
    </location>
</feature>
<evidence type="ECO:0000313" key="2">
    <source>
        <dbReference type="EMBL" id="KDB51424.1"/>
    </source>
</evidence>
<reference evidence="2 3" key="1">
    <citation type="journal article" date="2014" name="FEMS Microbiol. Ecol.">
        <title>Sphaerotilus natans encrusted with nanoball-shaped Fe(III) oxide minerals formed by nitrate-reducing mixotrophic Fe(II) oxidation.</title>
        <authorList>
            <person name="Park S."/>
            <person name="Kim D.H."/>
            <person name="Lee J.H."/>
            <person name="Hur H.G."/>
        </authorList>
    </citation>
    <scope>NUCLEOTIDE SEQUENCE [LARGE SCALE GENOMIC DNA]</scope>
    <source>
        <strain evidence="2 3">DSM 6575</strain>
    </source>
</reference>
<feature type="compositionally biased region" description="Pro residues" evidence="1">
    <location>
        <begin position="174"/>
        <end position="184"/>
    </location>
</feature>
<dbReference type="Proteomes" id="UP000026714">
    <property type="component" value="Unassembled WGS sequence"/>
</dbReference>
<feature type="compositionally biased region" description="Basic and acidic residues" evidence="1">
    <location>
        <begin position="462"/>
        <end position="477"/>
    </location>
</feature>
<proteinExistence type="predicted"/>
<dbReference type="EMBL" id="AZRA01000080">
    <property type="protein sequence ID" value="KDB51424.1"/>
    <property type="molecule type" value="Genomic_DNA"/>
</dbReference>
<organism evidence="2 3">
    <name type="scientific">Sphaerotilus natans subsp. natans DSM 6575</name>
    <dbReference type="NCBI Taxonomy" id="1286631"/>
    <lineage>
        <taxon>Bacteria</taxon>
        <taxon>Pseudomonadati</taxon>
        <taxon>Pseudomonadota</taxon>
        <taxon>Betaproteobacteria</taxon>
        <taxon>Burkholderiales</taxon>
        <taxon>Sphaerotilaceae</taxon>
        <taxon>Sphaerotilus</taxon>
    </lineage>
</organism>
<comment type="caution">
    <text evidence="2">The sequence shown here is derived from an EMBL/GenBank/DDBJ whole genome shotgun (WGS) entry which is preliminary data.</text>
</comment>
<feature type="compositionally biased region" description="Low complexity" evidence="1">
    <location>
        <begin position="360"/>
        <end position="370"/>
    </location>
</feature>